<dbReference type="Gene3D" id="1.10.8.10">
    <property type="entry name" value="DNA helicase RuvA subunit, C-terminal domain"/>
    <property type="match status" value="1"/>
</dbReference>
<reference evidence="2 3" key="1">
    <citation type="submission" date="2013-05" db="EMBL/GenBank/DDBJ databases">
        <title>Draft genome of the parasitic nematode Anyclostoma ceylanicum.</title>
        <authorList>
            <person name="Mitreva M."/>
        </authorList>
    </citation>
    <scope>NUCLEOTIDE SEQUENCE [LARGE SCALE GENOMIC DNA]</scope>
</reference>
<dbReference type="AlphaFoldDB" id="A0A0D6LLH2"/>
<name>A0A0D6LLH2_9BILA</name>
<dbReference type="GO" id="GO:0043130">
    <property type="term" value="F:ubiquitin binding"/>
    <property type="evidence" value="ECO:0007669"/>
    <property type="project" value="InterPro"/>
</dbReference>
<evidence type="ECO:0000259" key="1">
    <source>
        <dbReference type="PROSITE" id="PS51140"/>
    </source>
</evidence>
<dbReference type="PANTHER" id="PTHR13467">
    <property type="entry name" value="CUE DOMAIN CONTAINING PROTEIN 1"/>
    <property type="match status" value="1"/>
</dbReference>
<dbReference type="Pfam" id="PF02845">
    <property type="entry name" value="CUE"/>
    <property type="match status" value="1"/>
</dbReference>
<dbReference type="Proteomes" id="UP000054495">
    <property type="component" value="Unassembled WGS sequence"/>
</dbReference>
<dbReference type="SMART" id="SM00546">
    <property type="entry name" value="CUE"/>
    <property type="match status" value="1"/>
</dbReference>
<evidence type="ECO:0000313" key="2">
    <source>
        <dbReference type="EMBL" id="EPB72925.1"/>
    </source>
</evidence>
<dbReference type="PROSITE" id="PS51140">
    <property type="entry name" value="CUE"/>
    <property type="match status" value="1"/>
</dbReference>
<evidence type="ECO:0000313" key="3">
    <source>
        <dbReference type="Proteomes" id="UP000054495"/>
    </source>
</evidence>
<sequence length="112" mass="12446">MSRITHSEKATPFEVKVHFEEEKGGLAGAFRGTNPEEKMAAIQQRNGSSIAQIPGMAEEAKEEFLEFETAMRDFSTMFPSISQAEIERVLRANDGDVARTVDDLLLISLENV</sequence>
<accession>A0A0D6LLH2</accession>
<dbReference type="EMBL" id="KE125016">
    <property type="protein sequence ID" value="EPB72925.1"/>
    <property type="molecule type" value="Genomic_DNA"/>
</dbReference>
<feature type="domain" description="CUE" evidence="1">
    <location>
        <begin position="66"/>
        <end position="109"/>
    </location>
</feature>
<keyword evidence="3" id="KW-1185">Reference proteome</keyword>
<dbReference type="InterPro" id="IPR003892">
    <property type="entry name" value="CUE"/>
</dbReference>
<proteinExistence type="predicted"/>
<dbReference type="InterPro" id="IPR040192">
    <property type="entry name" value="CUEDC1"/>
</dbReference>
<protein>
    <submittedName>
        <fullName evidence="2">CUE domain protein</fullName>
    </submittedName>
</protein>
<dbReference type="InterPro" id="IPR009060">
    <property type="entry name" value="UBA-like_sf"/>
</dbReference>
<dbReference type="PANTHER" id="PTHR13467:SF3">
    <property type="entry name" value="CUE DOMAIN-CONTAINING PROTEIN 1"/>
    <property type="match status" value="1"/>
</dbReference>
<organism evidence="2 3">
    <name type="scientific">Ancylostoma ceylanicum</name>
    <dbReference type="NCBI Taxonomy" id="53326"/>
    <lineage>
        <taxon>Eukaryota</taxon>
        <taxon>Metazoa</taxon>
        <taxon>Ecdysozoa</taxon>
        <taxon>Nematoda</taxon>
        <taxon>Chromadorea</taxon>
        <taxon>Rhabditida</taxon>
        <taxon>Rhabditina</taxon>
        <taxon>Rhabditomorpha</taxon>
        <taxon>Strongyloidea</taxon>
        <taxon>Ancylostomatidae</taxon>
        <taxon>Ancylostomatinae</taxon>
        <taxon>Ancylostoma</taxon>
    </lineage>
</organism>
<gene>
    <name evidence="2" type="ORF">ANCCEY_07996</name>
</gene>
<dbReference type="SUPFAM" id="SSF46934">
    <property type="entry name" value="UBA-like"/>
    <property type="match status" value="1"/>
</dbReference>